<reference evidence="2" key="1">
    <citation type="submission" date="2017-06" db="EMBL/GenBank/DDBJ databases">
        <title>Complete genome sequence of Capnocytophaga sp. KCOM 1579 (=ChDC OS43) isolated from a human refractory periapical abscess lesion.</title>
        <authorList>
            <person name="Kook J.-K."/>
            <person name="Park S.-N."/>
            <person name="Lim Y.K."/>
            <person name="Roh H."/>
        </authorList>
    </citation>
    <scope>NUCLEOTIDE SEQUENCE [LARGE SCALE GENOMIC DNA]</scope>
    <source>
        <strain evidence="2">ChDC OS43</strain>
    </source>
</reference>
<dbReference type="EMBL" id="CP022022">
    <property type="protein sequence ID" value="ASF44435.1"/>
    <property type="molecule type" value="Genomic_DNA"/>
</dbReference>
<dbReference type="Proteomes" id="UP000197007">
    <property type="component" value="Chromosome"/>
</dbReference>
<dbReference type="KEGG" id="capn:CBG49_00655"/>
<dbReference type="PROSITE" id="PS51257">
    <property type="entry name" value="PROKAR_LIPOPROTEIN"/>
    <property type="match status" value="1"/>
</dbReference>
<dbReference type="Pfam" id="PF25594">
    <property type="entry name" value="GldB_lipo"/>
    <property type="match status" value="1"/>
</dbReference>
<keyword evidence="1" id="KW-0449">Lipoprotein</keyword>
<evidence type="ECO:0000313" key="2">
    <source>
        <dbReference type="Proteomes" id="UP000197007"/>
    </source>
</evidence>
<dbReference type="AlphaFoldDB" id="A0A1Z4BT00"/>
<protein>
    <submittedName>
        <fullName evidence="1">Gliding motility lipoprotein GldB</fullName>
    </submittedName>
</protein>
<dbReference type="InterPro" id="IPR019853">
    <property type="entry name" value="GldB-like"/>
</dbReference>
<dbReference type="RefSeq" id="WP_088595228.1">
    <property type="nucleotide sequence ID" value="NZ_CP022022.1"/>
</dbReference>
<name>A0A1Z4BT00_9FLAO</name>
<keyword evidence="2" id="KW-1185">Reference proteome</keyword>
<organism evidence="1 2">
    <name type="scientific">Capnocytophaga endodontalis</name>
    <dbReference type="NCBI Taxonomy" id="2708117"/>
    <lineage>
        <taxon>Bacteria</taxon>
        <taxon>Pseudomonadati</taxon>
        <taxon>Bacteroidota</taxon>
        <taxon>Flavobacteriia</taxon>
        <taxon>Flavobacteriales</taxon>
        <taxon>Flavobacteriaceae</taxon>
        <taxon>Capnocytophaga</taxon>
    </lineage>
</organism>
<gene>
    <name evidence="1" type="ORF">CBG49_00655</name>
</gene>
<accession>A0A1Z4BT00</accession>
<proteinExistence type="predicted"/>
<evidence type="ECO:0000313" key="1">
    <source>
        <dbReference type="EMBL" id="ASF44435.1"/>
    </source>
</evidence>
<sequence>MTKKLLLFASLLLMVACGDKKEKEIAAIPMSFEMVRLDSLFVKTPDAQFPALRHQYPYFFTPSISDSEWVEIKHKPIFPDLPEFANIYYHTLYSEVEKQLGDLSTEKKELKSLFQHIKYYFPKFQAPKVITLLSRVDYESRVIYADSLLLIGSDNYLGAKHPFYQDMQHYISTELDKKYLAVDVADAFAEKLVPRGVHLSFLDNMIYEGKKLYLEQQLLPKKSTADLLRYTDQQYAWAEANEPEIWRYFIEKELLYQTDKKLLARFLYPAPFSKFYLELDNESPGQIAKFMGLRIVQAYAENHKEEPLVKILAMNSDALFKQSQYKPNK</sequence>